<evidence type="ECO:0000313" key="9">
    <source>
        <dbReference type="Proteomes" id="UP000187085"/>
    </source>
</evidence>
<evidence type="ECO:0000256" key="4">
    <source>
        <dbReference type="ARBA" id="ARBA00022989"/>
    </source>
</evidence>
<dbReference type="GO" id="GO:0022857">
    <property type="term" value="F:transmembrane transporter activity"/>
    <property type="evidence" value="ECO:0007669"/>
    <property type="project" value="InterPro"/>
</dbReference>
<dbReference type="GO" id="GO:0005886">
    <property type="term" value="C:plasma membrane"/>
    <property type="evidence" value="ECO:0007669"/>
    <property type="project" value="UniProtKB-SubCell"/>
</dbReference>
<evidence type="ECO:0000256" key="1">
    <source>
        <dbReference type="ARBA" id="ARBA00004651"/>
    </source>
</evidence>
<feature type="transmembrane region" description="Helical" evidence="6">
    <location>
        <begin position="369"/>
        <end position="394"/>
    </location>
</feature>
<dbReference type="PROSITE" id="PS50850">
    <property type="entry name" value="MFS"/>
    <property type="match status" value="1"/>
</dbReference>
<comment type="caution">
    <text evidence="8">The sequence shown here is derived from an EMBL/GenBank/DDBJ whole genome shotgun (WGS) entry which is preliminary data.</text>
</comment>
<feature type="domain" description="Major facilitator superfamily (MFS) profile" evidence="7">
    <location>
        <begin position="245"/>
        <end position="436"/>
    </location>
</feature>
<evidence type="ECO:0000256" key="6">
    <source>
        <dbReference type="SAM" id="Phobius"/>
    </source>
</evidence>
<dbReference type="EMBL" id="MRDE01000016">
    <property type="protein sequence ID" value="OMH27765.1"/>
    <property type="molecule type" value="Genomic_DNA"/>
</dbReference>
<evidence type="ECO:0000313" key="8">
    <source>
        <dbReference type="EMBL" id="OMH27765.1"/>
    </source>
</evidence>
<dbReference type="RefSeq" id="WP_076702147.1">
    <property type="nucleotide sequence ID" value="NZ_MRDE01000016.1"/>
</dbReference>
<dbReference type="InterPro" id="IPR020846">
    <property type="entry name" value="MFS_dom"/>
</dbReference>
<feature type="transmembrane region" description="Helical" evidence="6">
    <location>
        <begin position="86"/>
        <end position="106"/>
    </location>
</feature>
<dbReference type="InterPro" id="IPR024671">
    <property type="entry name" value="Atg22-like"/>
</dbReference>
<dbReference type="InterPro" id="IPR050495">
    <property type="entry name" value="ATG22/LtaA_families"/>
</dbReference>
<name>A0A1R1LJN4_9MICC</name>
<gene>
    <name evidence="8" type="ORF">BKD30_02915</name>
</gene>
<dbReference type="PANTHER" id="PTHR23519">
    <property type="entry name" value="AUTOPHAGY-RELATED PROTEIN 22"/>
    <property type="match status" value="1"/>
</dbReference>
<keyword evidence="4 6" id="KW-1133">Transmembrane helix</keyword>
<accession>A0A1R1LJN4</accession>
<dbReference type="SUPFAM" id="SSF103473">
    <property type="entry name" value="MFS general substrate transporter"/>
    <property type="match status" value="1"/>
</dbReference>
<sequence length="436" mass="45644">MRTADAPGRPDRRRVLAWAWWDWGDSAINAVMTTFVFTVYLTSAAFGDPARASSVLGWALGASGLAVAVLAPVTGQRADLAGRRRFWLGLHTGIVVVATAACFLVRPAPEFLLLGAALIAVANVFNEFAGVNYNAMLPQISTPATIGRISGLGWSMGYLGGILALAVVLFGFVSPNLLGIPTADALNIRAVALFSAGWFAVFALPVLIRVPEIRPDVAGTRTGFLASYRLLARRVRALYRRSPHTVYFLAASAVFRDGLAAIFTFGGVIASGTFGFSLQQVIVFAIAGNVVAALGAAVGGVLDDRLGPRRVILLSLTGLLASGTAMLFVTSQAGFWVCGLILCLFVGPAQASARSFLGRLAPAGQEGELYGLYATTGRAVSFLAPTLFAAAVTIFGAQRWGILGILVVLLAGLLVLLPVRPPEHAPQPDPIDAGPV</sequence>
<feature type="transmembrane region" description="Helical" evidence="6">
    <location>
        <begin position="281"/>
        <end position="302"/>
    </location>
</feature>
<protein>
    <recommendedName>
        <fullName evidence="7">Major facilitator superfamily (MFS) profile domain-containing protein</fullName>
    </recommendedName>
</protein>
<keyword evidence="3 6" id="KW-0812">Transmembrane</keyword>
<evidence type="ECO:0000256" key="5">
    <source>
        <dbReference type="ARBA" id="ARBA00023136"/>
    </source>
</evidence>
<dbReference type="STRING" id="554083.BKD30_02915"/>
<dbReference type="InterPro" id="IPR036259">
    <property type="entry name" value="MFS_trans_sf"/>
</dbReference>
<feature type="transmembrane region" description="Helical" evidence="6">
    <location>
        <begin position="311"/>
        <end position="328"/>
    </location>
</feature>
<feature type="transmembrane region" description="Helical" evidence="6">
    <location>
        <begin position="112"/>
        <end position="131"/>
    </location>
</feature>
<feature type="transmembrane region" description="Helical" evidence="6">
    <location>
        <begin position="246"/>
        <end position="269"/>
    </location>
</feature>
<proteinExistence type="predicted"/>
<comment type="subcellular location">
    <subcellularLocation>
        <location evidence="1">Cell membrane</location>
        <topology evidence="1">Multi-pass membrane protein</topology>
    </subcellularLocation>
</comment>
<keyword evidence="2" id="KW-0813">Transport</keyword>
<dbReference type="OrthoDB" id="9768783at2"/>
<evidence type="ECO:0000259" key="7">
    <source>
        <dbReference type="PROSITE" id="PS50850"/>
    </source>
</evidence>
<dbReference type="AlphaFoldDB" id="A0A1R1LJN4"/>
<reference evidence="8 9" key="1">
    <citation type="submission" date="2016-12" db="EMBL/GenBank/DDBJ databases">
        <title>Draft genome of Tersicoccus phoenicis 1P05MA.</title>
        <authorList>
            <person name="Nakajima Y."/>
            <person name="Yoshizawa S."/>
            <person name="Nakamura K."/>
            <person name="Ogura Y."/>
            <person name="Hayashi T."/>
            <person name="Kogure K."/>
        </authorList>
    </citation>
    <scope>NUCLEOTIDE SEQUENCE [LARGE SCALE GENOMIC DNA]</scope>
    <source>
        <strain evidence="8 9">1p05MA</strain>
    </source>
</reference>
<dbReference type="Gene3D" id="1.20.1250.20">
    <property type="entry name" value="MFS general substrate transporter like domains"/>
    <property type="match status" value="1"/>
</dbReference>
<feature type="transmembrane region" description="Helical" evidence="6">
    <location>
        <begin position="20"/>
        <end position="43"/>
    </location>
</feature>
<feature type="transmembrane region" description="Helical" evidence="6">
    <location>
        <begin position="334"/>
        <end position="357"/>
    </location>
</feature>
<keyword evidence="5 6" id="KW-0472">Membrane</keyword>
<evidence type="ECO:0000256" key="2">
    <source>
        <dbReference type="ARBA" id="ARBA00022448"/>
    </source>
</evidence>
<dbReference type="Proteomes" id="UP000187085">
    <property type="component" value="Unassembled WGS sequence"/>
</dbReference>
<keyword evidence="9" id="KW-1185">Reference proteome</keyword>
<feature type="transmembrane region" description="Helical" evidence="6">
    <location>
        <begin position="55"/>
        <end position="74"/>
    </location>
</feature>
<dbReference type="PANTHER" id="PTHR23519:SF1">
    <property type="entry name" value="AUTOPHAGY-RELATED PROTEIN 22"/>
    <property type="match status" value="1"/>
</dbReference>
<dbReference type="Pfam" id="PF11700">
    <property type="entry name" value="ATG22"/>
    <property type="match status" value="1"/>
</dbReference>
<feature type="transmembrane region" description="Helical" evidence="6">
    <location>
        <begin position="152"/>
        <end position="174"/>
    </location>
</feature>
<feature type="transmembrane region" description="Helical" evidence="6">
    <location>
        <begin position="186"/>
        <end position="208"/>
    </location>
</feature>
<evidence type="ECO:0000256" key="3">
    <source>
        <dbReference type="ARBA" id="ARBA00022692"/>
    </source>
</evidence>
<organism evidence="8 9">
    <name type="scientific">Tersicoccus phoenicis</name>
    <dbReference type="NCBI Taxonomy" id="554083"/>
    <lineage>
        <taxon>Bacteria</taxon>
        <taxon>Bacillati</taxon>
        <taxon>Actinomycetota</taxon>
        <taxon>Actinomycetes</taxon>
        <taxon>Micrococcales</taxon>
        <taxon>Micrococcaceae</taxon>
        <taxon>Tersicoccus</taxon>
    </lineage>
</organism>
<feature type="transmembrane region" description="Helical" evidence="6">
    <location>
        <begin position="400"/>
        <end position="419"/>
    </location>
</feature>